<proteinExistence type="inferred from homology"/>
<evidence type="ECO:0000256" key="1">
    <source>
        <dbReference type="ARBA" id="ARBA00007569"/>
    </source>
</evidence>
<gene>
    <name evidence="3" type="ORF">APHNP_1733</name>
</gene>
<dbReference type="SUPFAM" id="SSF143243">
    <property type="entry name" value="Nqo5-like"/>
    <property type="match status" value="1"/>
</dbReference>
<accession>A0A0F3NI29</accession>
<sequence length="71" mass="8582">MYGIEFSDHPDLRRILTDYGFRGHPMLKDFPLTGYEEIRYDFRKGKVAYQPVDLQQNFRLFNSMSPWKGYK</sequence>
<dbReference type="PANTHER" id="PTHR10884:SF14">
    <property type="entry name" value="NADH DEHYDROGENASE [UBIQUINONE] IRON-SULFUR PROTEIN 3, MITOCHONDRIAL"/>
    <property type="match status" value="1"/>
</dbReference>
<evidence type="ECO:0000259" key="2">
    <source>
        <dbReference type="Pfam" id="PF00329"/>
    </source>
</evidence>
<dbReference type="InterPro" id="IPR037232">
    <property type="entry name" value="NADH_quin_OxRdtase_su_C/D-like"/>
</dbReference>
<protein>
    <submittedName>
        <fullName evidence="3">Respiratory-chain NADH dehydrogenase, 30 Kd subunit</fullName>
    </submittedName>
</protein>
<comment type="similarity">
    <text evidence="1">Belongs to the complex I 30 kDa subunit family.</text>
</comment>
<comment type="caution">
    <text evidence="3">The sequence shown here is derived from an EMBL/GenBank/DDBJ whole genome shotgun (WGS) entry which is preliminary data.</text>
</comment>
<dbReference type="AlphaFoldDB" id="A0A0F3NI29"/>
<dbReference type="InterPro" id="IPR001268">
    <property type="entry name" value="NADH_UbQ_OxRdtase_30kDa_su"/>
</dbReference>
<feature type="domain" description="NADH:ubiquinone oxidoreductase 30kDa subunit" evidence="2">
    <location>
        <begin position="1"/>
        <end position="36"/>
    </location>
</feature>
<reference evidence="3 4" key="1">
    <citation type="submission" date="2015-01" db="EMBL/GenBank/DDBJ databases">
        <title>Genome Sequencing of Rickettsiales.</title>
        <authorList>
            <person name="Daugherty S.C."/>
            <person name="Su Q."/>
            <person name="Abolude K."/>
            <person name="Beier-Sexton M."/>
            <person name="Carlyon J.A."/>
            <person name="Carter R."/>
            <person name="Day N.P."/>
            <person name="Dumler S.J."/>
            <person name="Dyachenko V."/>
            <person name="Godinez A."/>
            <person name="Kurtti T.J."/>
            <person name="Lichay M."/>
            <person name="Mullins K.E."/>
            <person name="Ott S."/>
            <person name="Pappas-Brown V."/>
            <person name="Paris D.H."/>
            <person name="Patel P."/>
            <person name="Richards A.L."/>
            <person name="Sadzewicz L."/>
            <person name="Sears K."/>
            <person name="Seidman D."/>
            <person name="Sengamalay N."/>
            <person name="Stenos J."/>
            <person name="Tallon L.J."/>
            <person name="Vincent G."/>
            <person name="Fraser C.M."/>
            <person name="Munderloh U."/>
            <person name="Dunning-Hotopp J.C."/>
        </authorList>
    </citation>
    <scope>NUCLEOTIDE SEQUENCE [LARGE SCALE GENOMIC DNA]</scope>
    <source>
        <strain evidence="3 4">ApNP</strain>
    </source>
</reference>
<dbReference type="Proteomes" id="UP000033385">
    <property type="component" value="Unassembled WGS sequence"/>
</dbReference>
<name>A0A0F3NI29_ANAPH</name>
<evidence type="ECO:0000313" key="3">
    <source>
        <dbReference type="EMBL" id="KJV66544.1"/>
    </source>
</evidence>
<dbReference type="GO" id="GO:0008137">
    <property type="term" value="F:NADH dehydrogenase (ubiquinone) activity"/>
    <property type="evidence" value="ECO:0007669"/>
    <property type="project" value="InterPro"/>
</dbReference>
<dbReference type="Pfam" id="PF00329">
    <property type="entry name" value="Complex1_30kDa"/>
    <property type="match status" value="1"/>
</dbReference>
<dbReference type="PATRIC" id="fig|1359153.3.peg.1770"/>
<organism evidence="3 4">
    <name type="scientific">Anaplasma phagocytophilum str. ApNP</name>
    <dbReference type="NCBI Taxonomy" id="1359153"/>
    <lineage>
        <taxon>Bacteria</taxon>
        <taxon>Pseudomonadati</taxon>
        <taxon>Pseudomonadota</taxon>
        <taxon>Alphaproteobacteria</taxon>
        <taxon>Rickettsiales</taxon>
        <taxon>Anaplasmataceae</taxon>
        <taxon>Anaplasma</taxon>
        <taxon>phagocytophilum group</taxon>
    </lineage>
</organism>
<dbReference type="EMBL" id="LANW01000001">
    <property type="protein sequence ID" value="KJV66544.1"/>
    <property type="molecule type" value="Genomic_DNA"/>
</dbReference>
<dbReference type="PANTHER" id="PTHR10884">
    <property type="entry name" value="NADH DEHYDROGENASE UBIQUINONE IRON-SULFUR PROTEIN 3"/>
    <property type="match status" value="1"/>
</dbReference>
<evidence type="ECO:0000313" key="4">
    <source>
        <dbReference type="Proteomes" id="UP000033385"/>
    </source>
</evidence>